<evidence type="ECO:0000256" key="12">
    <source>
        <dbReference type="ARBA" id="ARBA00023268"/>
    </source>
</evidence>
<proteinExistence type="inferred from homology"/>
<comment type="catalytic activity">
    <reaction evidence="13 15">
        <text>riboflavin + ATP = FMN + ADP + H(+)</text>
        <dbReference type="Rhea" id="RHEA:14357"/>
        <dbReference type="ChEBI" id="CHEBI:15378"/>
        <dbReference type="ChEBI" id="CHEBI:30616"/>
        <dbReference type="ChEBI" id="CHEBI:57986"/>
        <dbReference type="ChEBI" id="CHEBI:58210"/>
        <dbReference type="ChEBI" id="CHEBI:456216"/>
        <dbReference type="EC" id="2.7.1.26"/>
    </reaction>
</comment>
<dbReference type="PANTHER" id="PTHR22749">
    <property type="entry name" value="RIBOFLAVIN KINASE/FMN ADENYLYLTRANSFERASE"/>
    <property type="match status" value="1"/>
</dbReference>
<dbReference type="GO" id="GO:0005524">
    <property type="term" value="F:ATP binding"/>
    <property type="evidence" value="ECO:0007669"/>
    <property type="project" value="UniProtKB-UniRule"/>
</dbReference>
<dbReference type="Gene3D" id="2.40.30.30">
    <property type="entry name" value="Riboflavin kinase-like"/>
    <property type="match status" value="1"/>
</dbReference>
<sequence>METIHLSYPFKQKGSFPPVSLAIGYFDGVHRGHRTVIEKARRFATAIGTTPAVMTFHPHPREVLGKAEVTRYLTPLPEKLKRFEELGVDRVYVMRFDRELAARTKEQFVEEVLLPLEVKSVAVGYNFTFGRGAEGKAEDLARLGADRFRVEVVQPVRGNGGSFSSTRVREALGEGRVSEAAEILGRPYSLWGRVTVGDRRGRKIGFPTANLRLEEPFLVPATGVYIVRVKVGARIHHGMMNIGFRPTFDDPEPKKTLEVHLFDVNEDLYGFRMEVQFLRHLRNEVRFDSVESLIDQLKSDEREARDWLKNQNRF</sequence>
<dbReference type="GO" id="GO:0006747">
    <property type="term" value="P:FAD biosynthetic process"/>
    <property type="evidence" value="ECO:0007669"/>
    <property type="project" value="UniProtKB-UniRule"/>
</dbReference>
<dbReference type="InterPro" id="IPR015865">
    <property type="entry name" value="Riboflavin_kinase_bac/euk"/>
</dbReference>
<organism evidence="17 18">
    <name type="scientific">Melghirimyces profundicolus</name>
    <dbReference type="NCBI Taxonomy" id="1242148"/>
    <lineage>
        <taxon>Bacteria</taxon>
        <taxon>Bacillati</taxon>
        <taxon>Bacillota</taxon>
        <taxon>Bacilli</taxon>
        <taxon>Bacillales</taxon>
        <taxon>Thermoactinomycetaceae</taxon>
        <taxon>Melghirimyces</taxon>
    </lineage>
</organism>
<evidence type="ECO:0000256" key="11">
    <source>
        <dbReference type="ARBA" id="ARBA00022840"/>
    </source>
</evidence>
<dbReference type="InterPro" id="IPR023468">
    <property type="entry name" value="Riboflavin_kinase"/>
</dbReference>
<dbReference type="GO" id="GO:0003919">
    <property type="term" value="F:FMN adenylyltransferase activity"/>
    <property type="evidence" value="ECO:0007669"/>
    <property type="project" value="UniProtKB-UniRule"/>
</dbReference>
<evidence type="ECO:0000256" key="7">
    <source>
        <dbReference type="ARBA" id="ARBA00022695"/>
    </source>
</evidence>
<evidence type="ECO:0000256" key="6">
    <source>
        <dbReference type="ARBA" id="ARBA00022679"/>
    </source>
</evidence>
<dbReference type="PANTHER" id="PTHR22749:SF6">
    <property type="entry name" value="RIBOFLAVIN KINASE"/>
    <property type="match status" value="1"/>
</dbReference>
<keyword evidence="10 15" id="KW-0274">FAD</keyword>
<dbReference type="NCBIfam" id="TIGR00083">
    <property type="entry name" value="ribF"/>
    <property type="match status" value="1"/>
</dbReference>
<dbReference type="InterPro" id="IPR014729">
    <property type="entry name" value="Rossmann-like_a/b/a_fold"/>
</dbReference>
<evidence type="ECO:0000313" key="17">
    <source>
        <dbReference type="EMBL" id="PTX58628.1"/>
    </source>
</evidence>
<dbReference type="Proteomes" id="UP000244240">
    <property type="component" value="Unassembled WGS sequence"/>
</dbReference>
<dbReference type="GO" id="GO:0009398">
    <property type="term" value="P:FMN biosynthetic process"/>
    <property type="evidence" value="ECO:0007669"/>
    <property type="project" value="UniProtKB-UniRule"/>
</dbReference>
<dbReference type="Pfam" id="PF06574">
    <property type="entry name" value="FAD_syn"/>
    <property type="match status" value="1"/>
</dbReference>
<gene>
    <name evidence="17" type="ORF">C8P63_11526</name>
</gene>
<evidence type="ECO:0000256" key="14">
    <source>
        <dbReference type="ARBA" id="ARBA00049494"/>
    </source>
</evidence>
<dbReference type="UniPathway" id="UPA00277">
    <property type="reaction ID" value="UER00407"/>
</dbReference>
<dbReference type="SMART" id="SM00904">
    <property type="entry name" value="Flavokinase"/>
    <property type="match status" value="1"/>
</dbReference>
<keyword evidence="11 15" id="KW-0067">ATP-binding</keyword>
<evidence type="ECO:0000313" key="18">
    <source>
        <dbReference type="Proteomes" id="UP000244240"/>
    </source>
</evidence>
<evidence type="ECO:0000256" key="4">
    <source>
        <dbReference type="ARBA" id="ARBA00022630"/>
    </source>
</evidence>
<evidence type="ECO:0000259" key="16">
    <source>
        <dbReference type="SMART" id="SM00904"/>
    </source>
</evidence>
<dbReference type="CDD" id="cd02064">
    <property type="entry name" value="FAD_synthetase_N"/>
    <property type="match status" value="1"/>
</dbReference>
<keyword evidence="8 15" id="KW-0547">Nucleotide-binding</keyword>
<dbReference type="EC" id="2.7.1.26" evidence="15"/>
<dbReference type="UniPathway" id="UPA00276">
    <property type="reaction ID" value="UER00406"/>
</dbReference>
<evidence type="ECO:0000256" key="10">
    <source>
        <dbReference type="ARBA" id="ARBA00022827"/>
    </source>
</evidence>
<dbReference type="OrthoDB" id="9803667at2"/>
<keyword evidence="9 15" id="KW-0418">Kinase</keyword>
<evidence type="ECO:0000256" key="3">
    <source>
        <dbReference type="ARBA" id="ARBA00005201"/>
    </source>
</evidence>
<keyword evidence="5 15" id="KW-0288">FMN</keyword>
<accession>A0A2T6BRD2</accession>
<keyword evidence="18" id="KW-1185">Reference proteome</keyword>
<keyword evidence="6 15" id="KW-0808">Transferase</keyword>
<feature type="domain" description="Riboflavin kinase" evidence="16">
    <location>
        <begin position="183"/>
        <end position="309"/>
    </location>
</feature>
<dbReference type="FunFam" id="3.40.50.620:FF:000021">
    <property type="entry name" value="Riboflavin biosynthesis protein"/>
    <property type="match status" value="1"/>
</dbReference>
<dbReference type="SUPFAM" id="SSF52374">
    <property type="entry name" value="Nucleotidylyl transferase"/>
    <property type="match status" value="1"/>
</dbReference>
<evidence type="ECO:0000256" key="15">
    <source>
        <dbReference type="PIRNR" id="PIRNR004491"/>
    </source>
</evidence>
<evidence type="ECO:0000256" key="13">
    <source>
        <dbReference type="ARBA" id="ARBA00047880"/>
    </source>
</evidence>
<keyword evidence="12" id="KW-0511">Multifunctional enzyme</keyword>
<evidence type="ECO:0000256" key="5">
    <source>
        <dbReference type="ARBA" id="ARBA00022643"/>
    </source>
</evidence>
<dbReference type="EC" id="2.7.7.2" evidence="15"/>
<reference evidence="17 18" key="1">
    <citation type="submission" date="2018-04" db="EMBL/GenBank/DDBJ databases">
        <title>Genomic Encyclopedia of Archaeal and Bacterial Type Strains, Phase II (KMG-II): from individual species to whole genera.</title>
        <authorList>
            <person name="Goeker M."/>
        </authorList>
    </citation>
    <scope>NUCLEOTIDE SEQUENCE [LARGE SCALE GENOMIC DNA]</scope>
    <source>
        <strain evidence="17 18">DSM 45787</strain>
    </source>
</reference>
<comment type="caution">
    <text evidence="17">The sequence shown here is derived from an EMBL/GenBank/DDBJ whole genome shotgun (WGS) entry which is preliminary data.</text>
</comment>
<dbReference type="AlphaFoldDB" id="A0A2T6BRD2"/>
<keyword evidence="7 15" id="KW-0548">Nucleotidyltransferase</keyword>
<keyword evidence="4 15" id="KW-0285">Flavoprotein</keyword>
<protein>
    <recommendedName>
        <fullName evidence="15">Riboflavin biosynthesis protein</fullName>
    </recommendedName>
    <domain>
        <recommendedName>
            <fullName evidence="15">Riboflavin kinase</fullName>
            <ecNumber evidence="15">2.7.1.26</ecNumber>
        </recommendedName>
        <alternativeName>
            <fullName evidence="15">Flavokinase</fullName>
        </alternativeName>
    </domain>
    <domain>
        <recommendedName>
            <fullName evidence="15">FMN adenylyltransferase</fullName>
            <ecNumber evidence="15">2.7.7.2</ecNumber>
        </recommendedName>
        <alternativeName>
            <fullName evidence="15">FAD pyrophosphorylase</fullName>
        </alternativeName>
        <alternativeName>
            <fullName evidence="15">FAD synthase</fullName>
        </alternativeName>
    </domain>
</protein>
<dbReference type="PIRSF" id="PIRSF004491">
    <property type="entry name" value="FAD_Synth"/>
    <property type="match status" value="1"/>
</dbReference>
<dbReference type="Gene3D" id="3.40.50.620">
    <property type="entry name" value="HUPs"/>
    <property type="match status" value="1"/>
</dbReference>
<name>A0A2T6BRD2_9BACL</name>
<evidence type="ECO:0000256" key="8">
    <source>
        <dbReference type="ARBA" id="ARBA00022741"/>
    </source>
</evidence>
<comment type="catalytic activity">
    <reaction evidence="14 15">
        <text>FMN + ATP + H(+) = FAD + diphosphate</text>
        <dbReference type="Rhea" id="RHEA:17237"/>
        <dbReference type="ChEBI" id="CHEBI:15378"/>
        <dbReference type="ChEBI" id="CHEBI:30616"/>
        <dbReference type="ChEBI" id="CHEBI:33019"/>
        <dbReference type="ChEBI" id="CHEBI:57692"/>
        <dbReference type="ChEBI" id="CHEBI:58210"/>
        <dbReference type="EC" id="2.7.7.2"/>
    </reaction>
</comment>
<evidence type="ECO:0000256" key="1">
    <source>
        <dbReference type="ARBA" id="ARBA00002121"/>
    </source>
</evidence>
<dbReference type="InterPro" id="IPR015864">
    <property type="entry name" value="FAD_synthase"/>
</dbReference>
<comment type="pathway">
    <text evidence="2 15">Cofactor biosynthesis; FAD biosynthesis; FAD from FMN: step 1/1.</text>
</comment>
<dbReference type="GO" id="GO:0009231">
    <property type="term" value="P:riboflavin biosynthetic process"/>
    <property type="evidence" value="ECO:0007669"/>
    <property type="project" value="InterPro"/>
</dbReference>
<dbReference type="InterPro" id="IPR023465">
    <property type="entry name" value="Riboflavin_kinase_dom_sf"/>
</dbReference>
<dbReference type="Pfam" id="PF01687">
    <property type="entry name" value="Flavokinase"/>
    <property type="match status" value="1"/>
</dbReference>
<dbReference type="GO" id="GO:0008531">
    <property type="term" value="F:riboflavin kinase activity"/>
    <property type="evidence" value="ECO:0007669"/>
    <property type="project" value="UniProtKB-UniRule"/>
</dbReference>
<dbReference type="InterPro" id="IPR002606">
    <property type="entry name" value="Riboflavin_kinase_bac"/>
</dbReference>
<dbReference type="EMBL" id="QBKR01000015">
    <property type="protein sequence ID" value="PTX58628.1"/>
    <property type="molecule type" value="Genomic_DNA"/>
</dbReference>
<comment type="pathway">
    <text evidence="3 15">Cofactor biosynthesis; FMN biosynthesis; FMN from riboflavin (ATP route): step 1/1.</text>
</comment>
<comment type="function">
    <text evidence="1">Catalyzes the phosphorylation of riboflavin to FMN followed by the adenylation of FMN to FAD.</text>
</comment>
<comment type="similarity">
    <text evidence="15">Belongs to the ribF family.</text>
</comment>
<dbReference type="NCBIfam" id="NF004160">
    <property type="entry name" value="PRK05627.1-3"/>
    <property type="match status" value="1"/>
</dbReference>
<dbReference type="SUPFAM" id="SSF82114">
    <property type="entry name" value="Riboflavin kinase-like"/>
    <property type="match status" value="1"/>
</dbReference>
<dbReference type="FunFam" id="2.40.30.30:FF:000003">
    <property type="entry name" value="Riboflavin biosynthesis protein"/>
    <property type="match status" value="1"/>
</dbReference>
<dbReference type="RefSeq" id="WP_108024232.1">
    <property type="nucleotide sequence ID" value="NZ_QBKR01000015.1"/>
</dbReference>
<evidence type="ECO:0000256" key="9">
    <source>
        <dbReference type="ARBA" id="ARBA00022777"/>
    </source>
</evidence>
<evidence type="ECO:0000256" key="2">
    <source>
        <dbReference type="ARBA" id="ARBA00004726"/>
    </source>
</evidence>